<feature type="compositionally biased region" description="Polar residues" evidence="4">
    <location>
        <begin position="231"/>
        <end position="249"/>
    </location>
</feature>
<dbReference type="Pfam" id="PF00379">
    <property type="entry name" value="Chitin_bind_4"/>
    <property type="match status" value="1"/>
</dbReference>
<evidence type="ECO:0000256" key="1">
    <source>
        <dbReference type="ARBA" id="ARBA00002980"/>
    </source>
</evidence>
<gene>
    <name evidence="6" type="ORF">NPIL_369891</name>
</gene>
<dbReference type="PANTHER" id="PTHR10380:SF173">
    <property type="entry name" value="CUTICULAR PROTEIN 47EF, ISOFORM C-RELATED"/>
    <property type="match status" value="1"/>
</dbReference>
<name>A0A8X6K0Z0_NEPPI</name>
<dbReference type="EMBL" id="BMAW01046047">
    <property type="protein sequence ID" value="GFS53202.1"/>
    <property type="molecule type" value="Genomic_DNA"/>
</dbReference>
<sequence length="284" mass="31165">MEKLWKSIFLCIFLWNSATSQPYPNGEKGFSDQYKSENTLGQYAFGYNEDHTSGGSFRRETGDQFGNKIGSYGLRVGDGRMRIVNYVADHNGYRADVVSNEPGLSSQEYSGFFGINKKSLLGVTIPGLRYSAEAPYLTFDDGHRQPPAEMMQTEPVTMMSPGVQHSAIALEVGHQQVPSGMEHVGRVNSYEDSVQQKMVADDEKLYDQANTISDAPIKDGSRYSSDVDFETSATETKMDQISETSSVPSDSDHVSESRAIETVIKVASNDTISNAKDGSSKNSA</sequence>
<evidence type="ECO:0000313" key="6">
    <source>
        <dbReference type="EMBL" id="GFS53202.1"/>
    </source>
</evidence>
<feature type="chain" id="PRO_5036496665" evidence="5">
    <location>
        <begin position="21"/>
        <end position="284"/>
    </location>
</feature>
<protein>
    <submittedName>
        <fullName evidence="6">Cuticle protein 14 isoform b</fullName>
    </submittedName>
</protein>
<dbReference type="AlphaFoldDB" id="A0A8X6K0Z0"/>
<reference evidence="6" key="1">
    <citation type="submission" date="2020-08" db="EMBL/GenBank/DDBJ databases">
        <title>Multicomponent nature underlies the extraordinary mechanical properties of spider dragline silk.</title>
        <authorList>
            <person name="Kono N."/>
            <person name="Nakamura H."/>
            <person name="Mori M."/>
            <person name="Yoshida Y."/>
            <person name="Ohtoshi R."/>
            <person name="Malay A.D."/>
            <person name="Moran D.A.P."/>
            <person name="Tomita M."/>
            <person name="Numata K."/>
            <person name="Arakawa K."/>
        </authorList>
    </citation>
    <scope>NUCLEOTIDE SEQUENCE</scope>
</reference>
<accession>A0A8X6K0Z0</accession>
<dbReference type="GO" id="GO:0008010">
    <property type="term" value="F:structural constituent of chitin-based larval cuticle"/>
    <property type="evidence" value="ECO:0007669"/>
    <property type="project" value="TreeGrafter"/>
</dbReference>
<dbReference type="Proteomes" id="UP000887013">
    <property type="component" value="Unassembled WGS sequence"/>
</dbReference>
<proteinExistence type="predicted"/>
<dbReference type="PROSITE" id="PS00233">
    <property type="entry name" value="CHIT_BIND_RR_1"/>
    <property type="match status" value="1"/>
</dbReference>
<dbReference type="InterPro" id="IPR050468">
    <property type="entry name" value="Cuticle_Struct_Prot"/>
</dbReference>
<evidence type="ECO:0000313" key="7">
    <source>
        <dbReference type="Proteomes" id="UP000887013"/>
    </source>
</evidence>
<feature type="region of interest" description="Disordered" evidence="4">
    <location>
        <begin position="216"/>
        <end position="257"/>
    </location>
</feature>
<organism evidence="6 7">
    <name type="scientific">Nephila pilipes</name>
    <name type="common">Giant wood spider</name>
    <name type="synonym">Nephila maculata</name>
    <dbReference type="NCBI Taxonomy" id="299642"/>
    <lineage>
        <taxon>Eukaryota</taxon>
        <taxon>Metazoa</taxon>
        <taxon>Ecdysozoa</taxon>
        <taxon>Arthropoda</taxon>
        <taxon>Chelicerata</taxon>
        <taxon>Arachnida</taxon>
        <taxon>Araneae</taxon>
        <taxon>Araneomorphae</taxon>
        <taxon>Entelegynae</taxon>
        <taxon>Araneoidea</taxon>
        <taxon>Nephilidae</taxon>
        <taxon>Nephila</taxon>
    </lineage>
</organism>
<dbReference type="OrthoDB" id="6423516at2759"/>
<comment type="function">
    <text evidence="1">Component of the rigid cuticle of the spider.</text>
</comment>
<keyword evidence="5" id="KW-0732">Signal</keyword>
<dbReference type="PROSITE" id="PS51155">
    <property type="entry name" value="CHIT_BIND_RR_2"/>
    <property type="match status" value="1"/>
</dbReference>
<evidence type="ECO:0000256" key="2">
    <source>
        <dbReference type="ARBA" id="ARBA00022460"/>
    </source>
</evidence>
<comment type="caution">
    <text evidence="6">The sequence shown here is derived from an EMBL/GenBank/DDBJ whole genome shotgun (WGS) entry which is preliminary data.</text>
</comment>
<dbReference type="InterPro" id="IPR000618">
    <property type="entry name" value="Insect_cuticle"/>
</dbReference>
<dbReference type="GO" id="GO:0062129">
    <property type="term" value="C:chitin-based extracellular matrix"/>
    <property type="evidence" value="ECO:0007669"/>
    <property type="project" value="TreeGrafter"/>
</dbReference>
<dbReference type="InterPro" id="IPR031311">
    <property type="entry name" value="CHIT_BIND_RR_consensus"/>
</dbReference>
<evidence type="ECO:0000256" key="3">
    <source>
        <dbReference type="PROSITE-ProRule" id="PRU00497"/>
    </source>
</evidence>
<evidence type="ECO:0000256" key="4">
    <source>
        <dbReference type="SAM" id="MobiDB-lite"/>
    </source>
</evidence>
<feature type="signal peptide" evidence="5">
    <location>
        <begin position="1"/>
        <end position="20"/>
    </location>
</feature>
<keyword evidence="2 3" id="KW-0193">Cuticle</keyword>
<dbReference type="PANTHER" id="PTHR10380">
    <property type="entry name" value="CUTICLE PROTEIN"/>
    <property type="match status" value="1"/>
</dbReference>
<keyword evidence="7" id="KW-1185">Reference proteome</keyword>
<evidence type="ECO:0000256" key="5">
    <source>
        <dbReference type="SAM" id="SignalP"/>
    </source>
</evidence>